<evidence type="ECO:0000259" key="2">
    <source>
        <dbReference type="Pfam" id="PF01471"/>
    </source>
</evidence>
<evidence type="ECO:0000313" key="4">
    <source>
        <dbReference type="EMBL" id="EMI55320.1"/>
    </source>
</evidence>
<organism evidence="4 5">
    <name type="scientific">Rhodopirellula sallentina SM41</name>
    <dbReference type="NCBI Taxonomy" id="1263870"/>
    <lineage>
        <taxon>Bacteria</taxon>
        <taxon>Pseudomonadati</taxon>
        <taxon>Planctomycetota</taxon>
        <taxon>Planctomycetia</taxon>
        <taxon>Pirellulales</taxon>
        <taxon>Pirellulaceae</taxon>
        <taxon>Rhodopirellula</taxon>
    </lineage>
</organism>
<proteinExistence type="predicted"/>
<dbReference type="InterPro" id="IPR036366">
    <property type="entry name" value="PGBDSf"/>
</dbReference>
<dbReference type="PATRIC" id="fig|1263870.3.peg.3428"/>
<dbReference type="EC" id="3.-.-.-" evidence="4"/>
<comment type="caution">
    <text evidence="4">The sequence shown here is derived from an EMBL/GenBank/DDBJ whole genome shotgun (WGS) entry which is preliminary data.</text>
</comment>
<dbReference type="InterPro" id="IPR036365">
    <property type="entry name" value="PGBD-like_sf"/>
</dbReference>
<dbReference type="Gene3D" id="1.10.101.10">
    <property type="entry name" value="PGBD-like superfamily/PGBD"/>
    <property type="match status" value="1"/>
</dbReference>
<dbReference type="EMBL" id="ANOH01000219">
    <property type="protein sequence ID" value="EMI55320.1"/>
    <property type="molecule type" value="Genomic_DNA"/>
</dbReference>
<dbReference type="GO" id="GO:0016787">
    <property type="term" value="F:hydrolase activity"/>
    <property type="evidence" value="ECO:0007669"/>
    <property type="project" value="UniProtKB-KW"/>
</dbReference>
<evidence type="ECO:0000256" key="1">
    <source>
        <dbReference type="SAM" id="MobiDB-lite"/>
    </source>
</evidence>
<feature type="region of interest" description="Disordered" evidence="1">
    <location>
        <begin position="83"/>
        <end position="102"/>
    </location>
</feature>
<dbReference type="InterPro" id="IPR002477">
    <property type="entry name" value="Peptidoglycan-bd-like"/>
</dbReference>
<sequence length="177" mass="18555">MGDEGPHVQLVQKLLGISSDGKFGNGTQTAVKAFQTKSGLTADGIVGKDTWKALRGSGAFQYDQSSGELKRNKIVWAKGYSGAGAAKNDPSQESVKNKGPIPAGKWKIAAPIDSKKTGKFVLPLTPEGHTAHGRTAFQIHGDSVKNPGTASSGCVILPRHIREHIAASGEKTLSVVK</sequence>
<dbReference type="AlphaFoldDB" id="M5U1K7"/>
<evidence type="ECO:0000313" key="5">
    <source>
        <dbReference type="Proteomes" id="UP000011885"/>
    </source>
</evidence>
<gene>
    <name evidence="4" type="ORF">RSSM_03226</name>
</gene>
<evidence type="ECO:0000259" key="3">
    <source>
        <dbReference type="Pfam" id="PF10908"/>
    </source>
</evidence>
<dbReference type="Pfam" id="PF01471">
    <property type="entry name" value="PG_binding_1"/>
    <property type="match status" value="1"/>
</dbReference>
<reference evidence="4 5" key="1">
    <citation type="journal article" date="2013" name="Mar. Genomics">
        <title>Expression of sulfatases in Rhodopirellula baltica and the diversity of sulfatases in the genus Rhodopirellula.</title>
        <authorList>
            <person name="Wegner C.E."/>
            <person name="Richter-Heitmann T."/>
            <person name="Klindworth A."/>
            <person name="Klockow C."/>
            <person name="Richter M."/>
            <person name="Achstetter T."/>
            <person name="Glockner F.O."/>
            <person name="Harder J."/>
        </authorList>
    </citation>
    <scope>NUCLEOTIDE SEQUENCE [LARGE SCALE GENOMIC DNA]</scope>
    <source>
        <strain evidence="4 5">SM41</strain>
    </source>
</reference>
<dbReference type="RefSeq" id="WP_008680114.1">
    <property type="nucleotide sequence ID" value="NZ_ANOH01000219.1"/>
</dbReference>
<protein>
    <submittedName>
        <fullName evidence="4">Peptidoglycan binding-like domain protein</fullName>
        <ecNumber evidence="4">3.-.-.-</ecNumber>
    </submittedName>
</protein>
<dbReference type="Proteomes" id="UP000011885">
    <property type="component" value="Unassembled WGS sequence"/>
</dbReference>
<accession>M5U1K7</accession>
<dbReference type="Pfam" id="PF10908">
    <property type="entry name" value="Tlde1_dom"/>
    <property type="match status" value="1"/>
</dbReference>
<feature type="domain" description="Tlde1" evidence="3">
    <location>
        <begin position="78"/>
        <end position="167"/>
    </location>
</feature>
<feature type="domain" description="Peptidoglycan binding-like" evidence="2">
    <location>
        <begin position="17"/>
        <end position="54"/>
    </location>
</feature>
<keyword evidence="5" id="KW-1185">Reference proteome</keyword>
<keyword evidence="4" id="KW-0378">Hydrolase</keyword>
<dbReference type="SUPFAM" id="SSF47090">
    <property type="entry name" value="PGBD-like"/>
    <property type="match status" value="1"/>
</dbReference>
<dbReference type="InterPro" id="IPR021225">
    <property type="entry name" value="Tlde1_dom"/>
</dbReference>
<name>M5U1K7_9BACT</name>